<evidence type="ECO:0000313" key="2">
    <source>
        <dbReference type="Proteomes" id="UP000238274"/>
    </source>
</evidence>
<evidence type="ECO:0000313" key="1">
    <source>
        <dbReference type="EMBL" id="POW02227.1"/>
    </source>
</evidence>
<protein>
    <submittedName>
        <fullName evidence="1">Uncharacterized protein</fullName>
    </submittedName>
</protein>
<dbReference type="AlphaFoldDB" id="A0A2S4UY73"/>
<dbReference type="OrthoDB" id="10571254at2759"/>
<accession>A0A2S4UY73</accession>
<reference evidence="2" key="3">
    <citation type="journal article" date="2018" name="Mol. Plant Microbe Interact.">
        <title>Genome sequence resources for the wheat stripe rust pathogen (Puccinia striiformis f. sp. tritici) and the barley stripe rust pathogen (Puccinia striiformis f. sp. hordei).</title>
        <authorList>
            <person name="Xia C."/>
            <person name="Wang M."/>
            <person name="Yin C."/>
            <person name="Cornejo O.E."/>
            <person name="Hulbert S.H."/>
            <person name="Chen X."/>
        </authorList>
    </citation>
    <scope>NUCLEOTIDE SEQUENCE [LARGE SCALE GENOMIC DNA]</scope>
    <source>
        <strain evidence="2">93TX-2</strain>
    </source>
</reference>
<dbReference type="EMBL" id="PKSM01000218">
    <property type="protein sequence ID" value="POW02227.1"/>
    <property type="molecule type" value="Genomic_DNA"/>
</dbReference>
<keyword evidence="2" id="KW-1185">Reference proteome</keyword>
<proteinExistence type="predicted"/>
<organism evidence="1 2">
    <name type="scientific">Puccinia striiformis</name>
    <dbReference type="NCBI Taxonomy" id="27350"/>
    <lineage>
        <taxon>Eukaryota</taxon>
        <taxon>Fungi</taxon>
        <taxon>Dikarya</taxon>
        <taxon>Basidiomycota</taxon>
        <taxon>Pucciniomycotina</taxon>
        <taxon>Pucciniomycetes</taxon>
        <taxon>Pucciniales</taxon>
        <taxon>Pucciniaceae</taxon>
        <taxon>Puccinia</taxon>
    </lineage>
</organism>
<dbReference type="VEuPathDB" id="FungiDB:PSTT_13316"/>
<dbReference type="Proteomes" id="UP000238274">
    <property type="component" value="Unassembled WGS sequence"/>
</dbReference>
<reference evidence="2" key="2">
    <citation type="journal article" date="2018" name="BMC Genomics">
        <title>Genomic insights into host adaptation between the wheat stripe rust pathogen (Puccinia striiformis f. sp. tritici) and the barley stripe rust pathogen (Puccinia striiformis f. sp. hordei).</title>
        <authorList>
            <person name="Xia C."/>
            <person name="Wang M."/>
            <person name="Yin C."/>
            <person name="Cornejo O.E."/>
            <person name="Hulbert S.H."/>
            <person name="Chen X."/>
        </authorList>
    </citation>
    <scope>NUCLEOTIDE SEQUENCE [LARGE SCALE GENOMIC DNA]</scope>
    <source>
        <strain evidence="2">93TX-2</strain>
    </source>
</reference>
<sequence length="319" mass="35374">MDAEWFDPRAPFVTKDILRLFLYQNEHTIYLRSSLSKTELIKLVDEQKQRSRLDRTTTTINVATPVLPSAAVGTRTSPRRRPTPSTAPVLNNSVADRNARLEGRPQTLNTPEINQQFASTLLGDPAASLDVPSSQSTDLIVLADVAGDTETQASKTLMFPIRNFQLAERSILRTCKVPKHTSHLLLADANTHIRAPDNHLAVSSTGFESPSAFPAFLYETQQLPGAFPIDLLESSATYPLIKLSTDVHVPQIQHVVKGITAIPFPHPGQFIAIHFTILYKTHISFPSEVMNSASRIFAEFVDKTLLKLHQFSIANTTRS</sequence>
<dbReference type="VEuPathDB" id="FungiDB:PSHT_12213"/>
<reference evidence="1 2" key="1">
    <citation type="submission" date="2017-12" db="EMBL/GenBank/DDBJ databases">
        <title>Gene loss provides genomic basis for host adaptation in cereal stripe rust fungi.</title>
        <authorList>
            <person name="Xia C."/>
        </authorList>
    </citation>
    <scope>NUCLEOTIDE SEQUENCE [LARGE SCALE GENOMIC DNA]</scope>
    <source>
        <strain evidence="1 2">93TX-2</strain>
    </source>
</reference>
<name>A0A2S4UY73_9BASI</name>
<comment type="caution">
    <text evidence="1">The sequence shown here is derived from an EMBL/GenBank/DDBJ whole genome shotgun (WGS) entry which is preliminary data.</text>
</comment>
<gene>
    <name evidence="1" type="ORF">PSHT_12213</name>
</gene>